<protein>
    <submittedName>
        <fullName evidence="1">Uncharacterized protein</fullName>
    </submittedName>
</protein>
<organism evidence="1 3">
    <name type="scientific">Didymodactylos carnosus</name>
    <dbReference type="NCBI Taxonomy" id="1234261"/>
    <lineage>
        <taxon>Eukaryota</taxon>
        <taxon>Metazoa</taxon>
        <taxon>Spiralia</taxon>
        <taxon>Gnathifera</taxon>
        <taxon>Rotifera</taxon>
        <taxon>Eurotatoria</taxon>
        <taxon>Bdelloidea</taxon>
        <taxon>Philodinida</taxon>
        <taxon>Philodinidae</taxon>
        <taxon>Didymodactylos</taxon>
    </lineage>
</organism>
<dbReference type="EMBL" id="CAJNOK010016833">
    <property type="protein sequence ID" value="CAF1252786.1"/>
    <property type="molecule type" value="Genomic_DNA"/>
</dbReference>
<evidence type="ECO:0000313" key="1">
    <source>
        <dbReference type="EMBL" id="CAF1252786.1"/>
    </source>
</evidence>
<proteinExistence type="predicted"/>
<dbReference type="Proteomes" id="UP000682733">
    <property type="component" value="Unassembled WGS sequence"/>
</dbReference>
<name>A0A8S2EVI8_9BILA</name>
<gene>
    <name evidence="1" type="ORF">OVA965_LOCUS26357</name>
    <name evidence="2" type="ORF">TMI583_LOCUS27099</name>
</gene>
<dbReference type="Proteomes" id="UP000677228">
    <property type="component" value="Unassembled WGS sequence"/>
</dbReference>
<dbReference type="AlphaFoldDB" id="A0A8S2EVI8"/>
<reference evidence="1" key="1">
    <citation type="submission" date="2021-02" db="EMBL/GenBank/DDBJ databases">
        <authorList>
            <person name="Nowell W R."/>
        </authorList>
    </citation>
    <scope>NUCLEOTIDE SEQUENCE</scope>
</reference>
<sequence length="213" mass="23813">MVAASQRIKTTFLNCVKKTELQELSNDECLSLIDKLCCALDEFDDEPNESLNLTDVAVNQDVLSHTLLNKILDQNDLLVKTLCLQYCQLWPTHAVAAVPSLNSQSQSTSKAVTSFASSPSQFNHSSSRPYLHYCRTQFERNFDPLLKSSLQAIQNDDINEFNHKLIQSSTAVSFDIIECNFTCDMINSSGIHLNAFGTDTLSNCIDDYLKTCV</sequence>
<evidence type="ECO:0000313" key="2">
    <source>
        <dbReference type="EMBL" id="CAF4059970.1"/>
    </source>
</evidence>
<accession>A0A8S2EVI8</accession>
<comment type="caution">
    <text evidence="1">The sequence shown here is derived from an EMBL/GenBank/DDBJ whole genome shotgun (WGS) entry which is preliminary data.</text>
</comment>
<evidence type="ECO:0000313" key="3">
    <source>
        <dbReference type="Proteomes" id="UP000677228"/>
    </source>
</evidence>
<dbReference type="EMBL" id="CAJOBA010038388">
    <property type="protein sequence ID" value="CAF4059970.1"/>
    <property type="molecule type" value="Genomic_DNA"/>
</dbReference>